<name>A0A161VPA1_NODSP</name>
<dbReference type="Gene3D" id="2.150.10.10">
    <property type="entry name" value="Serralysin-like metalloprotease, C-terminal"/>
    <property type="match status" value="1"/>
</dbReference>
<evidence type="ECO:0000256" key="1">
    <source>
        <dbReference type="ARBA" id="ARBA00022729"/>
    </source>
</evidence>
<evidence type="ECO:0000313" key="2">
    <source>
        <dbReference type="EMBL" id="KZL48755.1"/>
    </source>
</evidence>
<dbReference type="InterPro" id="IPR018511">
    <property type="entry name" value="Hemolysin-typ_Ca-bd_CS"/>
</dbReference>
<dbReference type="InterPro" id="IPR011049">
    <property type="entry name" value="Serralysin-like_metalloprot_C"/>
</dbReference>
<evidence type="ECO:0008006" key="4">
    <source>
        <dbReference type="Google" id="ProtNLM"/>
    </source>
</evidence>
<dbReference type="InterPro" id="IPR028994">
    <property type="entry name" value="Integrin_alpha_N"/>
</dbReference>
<organism evidence="2 3">
    <name type="scientific">Nodularia spumigena CENA596</name>
    <dbReference type="NCBI Taxonomy" id="1819295"/>
    <lineage>
        <taxon>Bacteria</taxon>
        <taxon>Bacillati</taxon>
        <taxon>Cyanobacteriota</taxon>
        <taxon>Cyanophyceae</taxon>
        <taxon>Nostocales</taxon>
        <taxon>Nodulariaceae</taxon>
        <taxon>Nodularia</taxon>
    </lineage>
</organism>
<dbReference type="Gene3D" id="2.40.128.340">
    <property type="match status" value="1"/>
</dbReference>
<dbReference type="InterPro" id="IPR001343">
    <property type="entry name" value="Hemolysn_Ca-bd"/>
</dbReference>
<dbReference type="AlphaFoldDB" id="A0A161VPA1"/>
<dbReference type="SUPFAM" id="SSF69318">
    <property type="entry name" value="Integrin alpha N-terminal domain"/>
    <property type="match status" value="1"/>
</dbReference>
<dbReference type="EMBL" id="LWAJ01000224">
    <property type="protein sequence ID" value="KZL48755.1"/>
    <property type="molecule type" value="Genomic_DNA"/>
</dbReference>
<dbReference type="Proteomes" id="UP000076555">
    <property type="component" value="Unassembled WGS sequence"/>
</dbReference>
<dbReference type="PROSITE" id="PS00330">
    <property type="entry name" value="HEMOLYSIN_CALCIUM"/>
    <property type="match status" value="1"/>
</dbReference>
<dbReference type="InterPro" id="IPR013517">
    <property type="entry name" value="FG-GAP"/>
</dbReference>
<dbReference type="PANTHER" id="PTHR46580">
    <property type="entry name" value="SENSOR KINASE-RELATED"/>
    <property type="match status" value="1"/>
</dbReference>
<evidence type="ECO:0000313" key="3">
    <source>
        <dbReference type="Proteomes" id="UP000076555"/>
    </source>
</evidence>
<protein>
    <recommendedName>
        <fullName evidence="4">Hemolysin</fullName>
    </recommendedName>
</protein>
<dbReference type="RefSeq" id="WP_063873696.1">
    <property type="nucleotide sequence ID" value="NZ_CAWMRI010000224.1"/>
</dbReference>
<proteinExistence type="predicted"/>
<keyword evidence="1" id="KW-0732">Signal</keyword>
<sequence>MSSFQTPKLAYGEHGFTYNKGGWSSQNVYPRQVADVNGDGRADIVAFGDGATYVAYGQSDGTFKTGFQTSAFSRTAGYSSFDRNPRLVADVNGDRRADIVGFHDNGVYVALSNGGTFQTPKLAYSVFTYNKGGWSGQNVYPRQVADVNGDGRADIVGFGEWATYVAYGQSDGTFKTGFETRNFSRTAGYSSFDRNPRLVADVNGDRRADIVGFHDNGVYVALSNGGTFQTPKLAYSVFTYNKGGWSGQNVYPRQVADVNGDGRADIVGFGEWATYVAYGQSDGTFKTGFETRDFSRTAGYSSFDRNPRLVADVNGDGRADIVGFHDNGVYVGLANGSNNPPPNNPEKSFENLLNALGARESGKPTGDPLQYVAINWLHFVGKYQFGEALLKDLGYYDPNSQDPNYWTTNNQALDWRASWSGKDGVTKLGVTTSTLPAISSSTGYYPTQTFDSSSFLGNVTAQENAIRSAFALNLNRMISQIKIEDYLGLQRSYQQKDGTTKQLNITMSGILAGAHLRGGNAVIAYLLDPNLRNTNPDLYFDENRTSITEYMDQFGGYDTTFGTKNSDTITGTKYNDVLVGFGGNDTLTGGAGEDRFRFYSRNDGLDTITDFNSALGDKLEFHKNNFGLDWWVGNGQFVLGTSASNASNRLIYNSANGALFFDPDGNGSQSQVQIAKLTSGTNLTANDIVVF</sequence>
<comment type="caution">
    <text evidence="2">The sequence shown here is derived from an EMBL/GenBank/DDBJ whole genome shotgun (WGS) entry which is preliminary data.</text>
</comment>
<dbReference type="OrthoDB" id="487854at2"/>
<dbReference type="PANTHER" id="PTHR46580:SF2">
    <property type="entry name" value="MAM DOMAIN-CONTAINING PROTEIN"/>
    <property type="match status" value="1"/>
</dbReference>
<dbReference type="SUPFAM" id="SSF51120">
    <property type="entry name" value="beta-Roll"/>
    <property type="match status" value="1"/>
</dbReference>
<reference evidence="2 3" key="1">
    <citation type="submission" date="2016-04" db="EMBL/GenBank/DDBJ databases">
        <title>Draft Genome Assembly of the Bloom-forming Cyanobacterium Nodularia spumigena Strain CENA596 in Shrimp Production Ponds.</title>
        <authorList>
            <person name="Popin R.V."/>
            <person name="Rigonato J."/>
            <person name="Abreu V.A."/>
            <person name="Andreote A.P."/>
            <person name="Silveira S.B."/>
            <person name="Odebrecht C."/>
            <person name="Fiore M.F."/>
        </authorList>
    </citation>
    <scope>NUCLEOTIDE SEQUENCE [LARGE SCALE GENOMIC DNA]</scope>
    <source>
        <strain evidence="2 3">CENA596</strain>
    </source>
</reference>
<dbReference type="Gene3D" id="2.130.10.130">
    <property type="entry name" value="Integrin alpha, N-terminal"/>
    <property type="match status" value="1"/>
</dbReference>
<accession>A0A161VPA1</accession>
<dbReference type="Pfam" id="PF13517">
    <property type="entry name" value="FG-GAP_3"/>
    <property type="match status" value="3"/>
</dbReference>
<dbReference type="GO" id="GO:0005509">
    <property type="term" value="F:calcium ion binding"/>
    <property type="evidence" value="ECO:0007669"/>
    <property type="project" value="InterPro"/>
</dbReference>
<dbReference type="Pfam" id="PF00353">
    <property type="entry name" value="HemolysinCabind"/>
    <property type="match status" value="1"/>
</dbReference>
<gene>
    <name evidence="2" type="ORF">A2T98_16390</name>
</gene>